<dbReference type="InterPro" id="IPR036909">
    <property type="entry name" value="Cyt_c-like_dom_sf"/>
</dbReference>
<accession>A0A2T1HUQ2</accession>
<keyword evidence="2" id="KW-1185">Reference proteome</keyword>
<dbReference type="EMBL" id="PVZS01000008">
    <property type="protein sequence ID" value="PSC05377.1"/>
    <property type="molecule type" value="Genomic_DNA"/>
</dbReference>
<gene>
    <name evidence="1" type="ORF">SLNSH_09270</name>
</gene>
<evidence type="ECO:0008006" key="3">
    <source>
        <dbReference type="Google" id="ProtNLM"/>
    </source>
</evidence>
<protein>
    <recommendedName>
        <fullName evidence="3">Cytochrome c domain-containing protein</fullName>
    </recommendedName>
</protein>
<sequence>MGAGGRAPSFPAIARMSSTTELSVTVFLRTSHAPMPNIMLSPEEISAVAKYIVSLKRGG</sequence>
<evidence type="ECO:0000313" key="1">
    <source>
        <dbReference type="EMBL" id="PSC05377.1"/>
    </source>
</evidence>
<proteinExistence type="predicted"/>
<dbReference type="SUPFAM" id="SSF46626">
    <property type="entry name" value="Cytochrome c"/>
    <property type="match status" value="1"/>
</dbReference>
<dbReference type="Proteomes" id="UP000239772">
    <property type="component" value="Unassembled WGS sequence"/>
</dbReference>
<comment type="caution">
    <text evidence="1">The sequence shown here is derived from an EMBL/GenBank/DDBJ whole genome shotgun (WGS) entry which is preliminary data.</text>
</comment>
<organism evidence="1 2">
    <name type="scientific">Alsobacter soli</name>
    <dbReference type="NCBI Taxonomy" id="2109933"/>
    <lineage>
        <taxon>Bacteria</taxon>
        <taxon>Pseudomonadati</taxon>
        <taxon>Pseudomonadota</taxon>
        <taxon>Alphaproteobacteria</taxon>
        <taxon>Hyphomicrobiales</taxon>
        <taxon>Alsobacteraceae</taxon>
        <taxon>Alsobacter</taxon>
    </lineage>
</organism>
<name>A0A2T1HUQ2_9HYPH</name>
<dbReference type="GO" id="GO:0020037">
    <property type="term" value="F:heme binding"/>
    <property type="evidence" value="ECO:0007669"/>
    <property type="project" value="InterPro"/>
</dbReference>
<reference evidence="2" key="1">
    <citation type="submission" date="2018-03" db="EMBL/GenBank/DDBJ databases">
        <authorList>
            <person name="Sun L."/>
            <person name="Liu H."/>
            <person name="Chen W."/>
            <person name="Huang K."/>
            <person name="Liu W."/>
            <person name="Gao X."/>
        </authorList>
    </citation>
    <scope>NUCLEOTIDE SEQUENCE [LARGE SCALE GENOMIC DNA]</scope>
    <source>
        <strain evidence="2">SH9</strain>
    </source>
</reference>
<evidence type="ECO:0000313" key="2">
    <source>
        <dbReference type="Proteomes" id="UP000239772"/>
    </source>
</evidence>
<dbReference type="AlphaFoldDB" id="A0A2T1HUQ2"/>
<dbReference type="GO" id="GO:0009055">
    <property type="term" value="F:electron transfer activity"/>
    <property type="evidence" value="ECO:0007669"/>
    <property type="project" value="InterPro"/>
</dbReference>